<protein>
    <submittedName>
        <fullName evidence="1">DUF5107 domain-containing protein</fullName>
    </submittedName>
</protein>
<dbReference type="Pfam" id="PF01263">
    <property type="entry name" value="Aldose_epim"/>
    <property type="match status" value="1"/>
</dbReference>
<accession>A0ABW5ZBH2</accession>
<evidence type="ECO:0000313" key="2">
    <source>
        <dbReference type="Proteomes" id="UP001597561"/>
    </source>
</evidence>
<name>A0ABW5ZBH2_9BACL</name>
<dbReference type="InterPro" id="IPR014718">
    <property type="entry name" value="GH-type_carb-bd"/>
</dbReference>
<dbReference type="InterPro" id="IPR011013">
    <property type="entry name" value="Gal_mutarotase_sf_dom"/>
</dbReference>
<organism evidence="1 2">
    <name type="scientific">Jeotgalibacillus terrae</name>
    <dbReference type="NCBI Taxonomy" id="587735"/>
    <lineage>
        <taxon>Bacteria</taxon>
        <taxon>Bacillati</taxon>
        <taxon>Bacillota</taxon>
        <taxon>Bacilli</taxon>
        <taxon>Bacillales</taxon>
        <taxon>Caryophanaceae</taxon>
        <taxon>Jeotgalibacillus</taxon>
    </lineage>
</organism>
<dbReference type="InterPro" id="IPR008183">
    <property type="entry name" value="Aldose_1/G6P_1-epimerase"/>
</dbReference>
<dbReference type="Gene3D" id="2.70.98.10">
    <property type="match status" value="1"/>
</dbReference>
<dbReference type="Proteomes" id="UP001597561">
    <property type="component" value="Unassembled WGS sequence"/>
</dbReference>
<comment type="caution">
    <text evidence="1">The sequence shown here is derived from an EMBL/GenBank/DDBJ whole genome shotgun (WGS) entry which is preliminary data.</text>
</comment>
<gene>
    <name evidence="1" type="ORF">ACFS5P_00040</name>
</gene>
<dbReference type="RefSeq" id="WP_204728182.1">
    <property type="nucleotide sequence ID" value="NZ_JAFBDK010000002.1"/>
</dbReference>
<reference evidence="2" key="1">
    <citation type="journal article" date="2019" name="Int. J. Syst. Evol. Microbiol.">
        <title>The Global Catalogue of Microorganisms (GCM) 10K type strain sequencing project: providing services to taxonomists for standard genome sequencing and annotation.</title>
        <authorList>
            <consortium name="The Broad Institute Genomics Platform"/>
            <consortium name="The Broad Institute Genome Sequencing Center for Infectious Disease"/>
            <person name="Wu L."/>
            <person name="Ma J."/>
        </authorList>
    </citation>
    <scope>NUCLEOTIDE SEQUENCE [LARGE SCALE GENOMIC DNA]</scope>
    <source>
        <strain evidence="2">KCTC 13528</strain>
    </source>
</reference>
<keyword evidence="2" id="KW-1185">Reference proteome</keyword>
<proteinExistence type="predicted"/>
<dbReference type="EMBL" id="JBHUPG010000001">
    <property type="protein sequence ID" value="MFD2910254.1"/>
    <property type="molecule type" value="Genomic_DNA"/>
</dbReference>
<evidence type="ECO:0000313" key="1">
    <source>
        <dbReference type="EMBL" id="MFD2910254.1"/>
    </source>
</evidence>
<sequence>MREGEFKGLKALILENEALKAVILPDFGGKVASFYDKKADYEWFFQSSLDQLPMPHYGSAFGEYTPSGYDDMFPGIDEGPHPMNNRKVPDHGEVWSMVWDIEEKLDNGVTLRVASPVFPYVLRKTITLLDDGLEFRYRAINTGEEPFAYIWAPHALLNMNEHTRIELPPECNEIISVEQDTDHLGPWGTHHSYPITTSEKTKEQLDLSRMEPPEAETVEKFYFAKKLESGWCRTVQEDLNRELYYSFDPDKIPYLAIWKTQGGYQGDYNFALEPCTGMYDDVYVSNKIDRVAKIPSESEHIWVFTMTVKDYE</sequence>
<dbReference type="SUPFAM" id="SSF74650">
    <property type="entry name" value="Galactose mutarotase-like"/>
    <property type="match status" value="1"/>
</dbReference>